<dbReference type="Pfam" id="PF07331">
    <property type="entry name" value="TctB"/>
    <property type="match status" value="1"/>
</dbReference>
<comment type="caution">
    <text evidence="4">The sequence shown here is derived from an EMBL/GenBank/DDBJ whole genome shotgun (WGS) entry which is preliminary data.</text>
</comment>
<evidence type="ECO:0000259" key="3">
    <source>
        <dbReference type="Pfam" id="PF07331"/>
    </source>
</evidence>
<name>A0ABQ2KI44_9MICO</name>
<evidence type="ECO:0000313" key="5">
    <source>
        <dbReference type="Proteomes" id="UP000626982"/>
    </source>
</evidence>
<keyword evidence="5" id="KW-1185">Reference proteome</keyword>
<sequence length="226" mass="22819">MTGGTTAARERAAQPQAPRPQQARRWSTGRGELWVAGGVLALAGALASGTATMEVPDGVAAPGPQFFPWLVVGLLAVVGVALGAQVLLQARRAHADGGAPATMSNDLLEDLGAIDGTSELRIVSPADAAPAPGEDPEDDGARLDVRTIALTVAALAGFALALTWLGWILSAAALFWALARLFGSGRPLLDVGVAVIVASVIQLAFGAGLGLPLPAGILEGVVPWTS</sequence>
<protein>
    <recommendedName>
        <fullName evidence="3">DUF1468 domain-containing protein</fullName>
    </recommendedName>
</protein>
<feature type="transmembrane region" description="Helical" evidence="2">
    <location>
        <begin position="33"/>
        <end position="51"/>
    </location>
</feature>
<dbReference type="EMBL" id="BMLM01000001">
    <property type="protein sequence ID" value="GGN83807.1"/>
    <property type="molecule type" value="Genomic_DNA"/>
</dbReference>
<feature type="compositionally biased region" description="Low complexity" evidence="1">
    <location>
        <begin position="1"/>
        <end position="25"/>
    </location>
</feature>
<evidence type="ECO:0000256" key="1">
    <source>
        <dbReference type="SAM" id="MobiDB-lite"/>
    </source>
</evidence>
<reference evidence="5" key="1">
    <citation type="journal article" date="2019" name="Int. J. Syst. Evol. Microbiol.">
        <title>The Global Catalogue of Microorganisms (GCM) 10K type strain sequencing project: providing services to taxonomists for standard genome sequencing and annotation.</title>
        <authorList>
            <consortium name="The Broad Institute Genomics Platform"/>
            <consortium name="The Broad Institute Genome Sequencing Center for Infectious Disease"/>
            <person name="Wu L."/>
            <person name="Ma J."/>
        </authorList>
    </citation>
    <scope>NUCLEOTIDE SEQUENCE [LARGE SCALE GENOMIC DNA]</scope>
    <source>
        <strain evidence="5">CGMCC 1.6960</strain>
    </source>
</reference>
<feature type="transmembrane region" description="Helical" evidence="2">
    <location>
        <begin position="191"/>
        <end position="211"/>
    </location>
</feature>
<proteinExistence type="predicted"/>
<evidence type="ECO:0000256" key="2">
    <source>
        <dbReference type="SAM" id="Phobius"/>
    </source>
</evidence>
<dbReference type="InterPro" id="IPR009936">
    <property type="entry name" value="DUF1468"/>
</dbReference>
<feature type="domain" description="DUF1468" evidence="3">
    <location>
        <begin position="34"/>
        <end position="214"/>
    </location>
</feature>
<feature type="transmembrane region" description="Helical" evidence="2">
    <location>
        <begin position="152"/>
        <end position="179"/>
    </location>
</feature>
<feature type="region of interest" description="Disordered" evidence="1">
    <location>
        <begin position="1"/>
        <end position="27"/>
    </location>
</feature>
<keyword evidence="2" id="KW-0472">Membrane</keyword>
<organism evidence="4 5">
    <name type="scientific">Agrococcus terreus</name>
    <dbReference type="NCBI Taxonomy" id="574649"/>
    <lineage>
        <taxon>Bacteria</taxon>
        <taxon>Bacillati</taxon>
        <taxon>Actinomycetota</taxon>
        <taxon>Actinomycetes</taxon>
        <taxon>Micrococcales</taxon>
        <taxon>Microbacteriaceae</taxon>
        <taxon>Agrococcus</taxon>
    </lineage>
</organism>
<dbReference type="RefSeq" id="WP_188718121.1">
    <property type="nucleotide sequence ID" value="NZ_BAABBD010000002.1"/>
</dbReference>
<keyword evidence="2" id="KW-1133">Transmembrane helix</keyword>
<gene>
    <name evidence="4" type="ORF">GCM10010968_14990</name>
</gene>
<keyword evidence="2" id="KW-0812">Transmembrane</keyword>
<feature type="transmembrane region" description="Helical" evidence="2">
    <location>
        <begin position="66"/>
        <end position="88"/>
    </location>
</feature>
<evidence type="ECO:0000313" key="4">
    <source>
        <dbReference type="EMBL" id="GGN83807.1"/>
    </source>
</evidence>
<dbReference type="Proteomes" id="UP000626982">
    <property type="component" value="Unassembled WGS sequence"/>
</dbReference>
<accession>A0ABQ2KI44</accession>